<reference evidence="3 4" key="1">
    <citation type="submission" date="2015-08" db="EMBL/GenBank/DDBJ databases">
        <title>Complete genome sequence of Rufibacter tibetensis strain 1351t, a radiation-resistant bacterium from tibet plateau.</title>
        <authorList>
            <person name="Dai J."/>
        </authorList>
    </citation>
    <scope>NUCLEOTIDE SEQUENCE [LARGE SCALE GENOMIC DNA]</scope>
    <source>
        <strain evidence="3 4">1351</strain>
    </source>
</reference>
<dbReference type="KEGG" id="rti:DC20_01140"/>
<dbReference type="RefSeq" id="WP_062542148.1">
    <property type="nucleotide sequence ID" value="NZ_CP012643.1"/>
</dbReference>
<dbReference type="Proteomes" id="UP000061382">
    <property type="component" value="Chromosome"/>
</dbReference>
<name>A0A0P0CNS1_9BACT</name>
<dbReference type="InterPro" id="IPR012341">
    <property type="entry name" value="6hp_glycosidase-like_sf"/>
</dbReference>
<organism evidence="3 4">
    <name type="scientific">Rufibacter tibetensis</name>
    <dbReference type="NCBI Taxonomy" id="512763"/>
    <lineage>
        <taxon>Bacteria</taxon>
        <taxon>Pseudomonadati</taxon>
        <taxon>Bacteroidota</taxon>
        <taxon>Cytophagia</taxon>
        <taxon>Cytophagales</taxon>
        <taxon>Hymenobacteraceae</taxon>
        <taxon>Rufibacter</taxon>
    </lineage>
</organism>
<dbReference type="EMBL" id="CP012643">
    <property type="protein sequence ID" value="ALI97836.1"/>
    <property type="molecule type" value="Genomic_DNA"/>
</dbReference>
<dbReference type="InterPro" id="IPR008928">
    <property type="entry name" value="6-hairpin_glycosidase_sf"/>
</dbReference>
<evidence type="ECO:0000256" key="2">
    <source>
        <dbReference type="SAM" id="SignalP"/>
    </source>
</evidence>
<dbReference type="PANTHER" id="PTHR33886:SF8">
    <property type="entry name" value="UNSATURATED RHAMNOGALACTURONAN HYDROLASE (EUROFUNG)"/>
    <property type="match status" value="1"/>
</dbReference>
<dbReference type="GO" id="GO:0016787">
    <property type="term" value="F:hydrolase activity"/>
    <property type="evidence" value="ECO:0007669"/>
    <property type="project" value="UniProtKB-KW"/>
</dbReference>
<sequence>MKIKYIAFLLLCLPLTLFAQSKTTAPTESVLRNIADRIVSSTTYKFINPETKETYTSTKKLPVTNKVKVESQYNDWHYTNGVLNIAMLELAQKTNDKKYQDFVHKNFDFVFNQGNLDYFQKRYNQTLKEENGLRKVREVSWYMYFRGIRLDDNGPMGASLIEVYKQQPKKEYKKYIDDVAHHLMQQEPRLPDNTIARLWPHEMTIWADDLFMSVSFLSRMGKLSGDTKYLDDAAQQVIQFDKYLWDDAKKIYYHCYHSDTKEHGVAYWARANGWMFMAQADLLSVLPQNHPKRNELLQIFRRQADGIARYQAESGLWHNLIDKQDSYEEVSATAMYVFGMATGVKNGWLPVDYGYVAEQGWNGIVKYIGTEGDVTGVCTGTGIMPSLTFYYKRPTDKNNPMGEGPVLRAGVAMLDLPKYVDPQAEKKYQDIQSGEWRKRIK</sequence>
<accession>A0A0P0CNS1</accession>
<keyword evidence="1 3" id="KW-0378">Hydrolase</keyword>
<dbReference type="AlphaFoldDB" id="A0A0P0CNS1"/>
<keyword evidence="2" id="KW-0732">Signal</keyword>
<dbReference type="GO" id="GO:0005975">
    <property type="term" value="P:carbohydrate metabolic process"/>
    <property type="evidence" value="ECO:0007669"/>
    <property type="project" value="InterPro"/>
</dbReference>
<dbReference type="STRING" id="512763.DC20_01140"/>
<gene>
    <name evidence="3" type="ORF">DC20_01140</name>
</gene>
<keyword evidence="4" id="KW-1185">Reference proteome</keyword>
<evidence type="ECO:0000313" key="3">
    <source>
        <dbReference type="EMBL" id="ALI97836.1"/>
    </source>
</evidence>
<feature type="signal peptide" evidence="2">
    <location>
        <begin position="1"/>
        <end position="19"/>
    </location>
</feature>
<dbReference type="PATRIC" id="fig|512763.3.peg.253"/>
<dbReference type="InterPro" id="IPR052043">
    <property type="entry name" value="PolySaccharide_Degr_Enz"/>
</dbReference>
<dbReference type="PANTHER" id="PTHR33886">
    <property type="entry name" value="UNSATURATED RHAMNOGALACTURONAN HYDROLASE (EUROFUNG)"/>
    <property type="match status" value="1"/>
</dbReference>
<dbReference type="InterPro" id="IPR010905">
    <property type="entry name" value="Glyco_hydro_88"/>
</dbReference>
<dbReference type="OrthoDB" id="6381507at2"/>
<feature type="chain" id="PRO_5006042745" evidence="2">
    <location>
        <begin position="20"/>
        <end position="441"/>
    </location>
</feature>
<dbReference type="Pfam" id="PF07470">
    <property type="entry name" value="Glyco_hydro_88"/>
    <property type="match status" value="1"/>
</dbReference>
<evidence type="ECO:0000256" key="1">
    <source>
        <dbReference type="ARBA" id="ARBA00022801"/>
    </source>
</evidence>
<dbReference type="SUPFAM" id="SSF48208">
    <property type="entry name" value="Six-hairpin glycosidases"/>
    <property type="match status" value="1"/>
</dbReference>
<protein>
    <submittedName>
        <fullName evidence="3">Glycosyl hydrolase family 88</fullName>
    </submittedName>
</protein>
<evidence type="ECO:0000313" key="4">
    <source>
        <dbReference type="Proteomes" id="UP000061382"/>
    </source>
</evidence>
<proteinExistence type="predicted"/>
<dbReference type="Gene3D" id="1.50.10.10">
    <property type="match status" value="1"/>
</dbReference>